<evidence type="ECO:0000256" key="1">
    <source>
        <dbReference type="ARBA" id="ARBA00001947"/>
    </source>
</evidence>
<organism evidence="8 9">
    <name type="scientific">Pholiota conissans</name>
    <dbReference type="NCBI Taxonomy" id="109636"/>
    <lineage>
        <taxon>Eukaryota</taxon>
        <taxon>Fungi</taxon>
        <taxon>Dikarya</taxon>
        <taxon>Basidiomycota</taxon>
        <taxon>Agaricomycotina</taxon>
        <taxon>Agaricomycetes</taxon>
        <taxon>Agaricomycetidae</taxon>
        <taxon>Agaricales</taxon>
        <taxon>Agaricineae</taxon>
        <taxon>Strophariaceae</taxon>
        <taxon>Pholiota</taxon>
    </lineage>
</organism>
<protein>
    <submittedName>
        <fullName evidence="8">Alcohol dehydrogenase GroES domain protein</fullName>
    </submittedName>
</protein>
<dbReference type="Gene3D" id="3.40.50.720">
    <property type="entry name" value="NAD(P)-binding Rossmann-like Domain"/>
    <property type="match status" value="1"/>
</dbReference>
<dbReference type="PANTHER" id="PTHR43161:SF23">
    <property type="entry name" value="(R,R)-BUTANEDIOL DEHYDROGENASE-RELATED"/>
    <property type="match status" value="1"/>
</dbReference>
<dbReference type="SUPFAM" id="SSF50129">
    <property type="entry name" value="GroES-like"/>
    <property type="match status" value="1"/>
</dbReference>
<dbReference type="GO" id="GO:0008270">
    <property type="term" value="F:zinc ion binding"/>
    <property type="evidence" value="ECO:0007669"/>
    <property type="project" value="InterPro"/>
</dbReference>
<dbReference type="InterPro" id="IPR036291">
    <property type="entry name" value="NAD(P)-bd_dom_sf"/>
</dbReference>
<dbReference type="CDD" id="cd08233">
    <property type="entry name" value="butanediol_DH_like"/>
    <property type="match status" value="1"/>
</dbReference>
<dbReference type="GO" id="GO:0034079">
    <property type="term" value="P:butanediol biosynthetic process"/>
    <property type="evidence" value="ECO:0007669"/>
    <property type="project" value="TreeGrafter"/>
</dbReference>
<dbReference type="AlphaFoldDB" id="A0A9P5Z019"/>
<gene>
    <name evidence="8" type="ORF">BDN70DRAFT_96413</name>
</gene>
<evidence type="ECO:0000256" key="5">
    <source>
        <dbReference type="ARBA" id="ARBA00023002"/>
    </source>
</evidence>
<keyword evidence="3 6" id="KW-0479">Metal-binding</keyword>
<evidence type="ECO:0000256" key="2">
    <source>
        <dbReference type="ARBA" id="ARBA00008072"/>
    </source>
</evidence>
<evidence type="ECO:0000256" key="4">
    <source>
        <dbReference type="ARBA" id="ARBA00022833"/>
    </source>
</evidence>
<keyword evidence="5" id="KW-0560">Oxidoreductase</keyword>
<evidence type="ECO:0000256" key="6">
    <source>
        <dbReference type="RuleBase" id="RU361277"/>
    </source>
</evidence>
<comment type="caution">
    <text evidence="8">The sequence shown here is derived from an EMBL/GenBank/DDBJ whole genome shotgun (WGS) entry which is preliminary data.</text>
</comment>
<name>A0A9P5Z019_9AGAR</name>
<evidence type="ECO:0000313" key="9">
    <source>
        <dbReference type="Proteomes" id="UP000807469"/>
    </source>
</evidence>
<comment type="similarity">
    <text evidence="2 6">Belongs to the zinc-containing alcohol dehydrogenase family.</text>
</comment>
<dbReference type="PANTHER" id="PTHR43161">
    <property type="entry name" value="SORBITOL DEHYDROGENASE"/>
    <property type="match status" value="1"/>
</dbReference>
<proteinExistence type="inferred from homology"/>
<dbReference type="Pfam" id="PF08240">
    <property type="entry name" value="ADH_N"/>
    <property type="match status" value="1"/>
</dbReference>
<dbReference type="Pfam" id="PF00107">
    <property type="entry name" value="ADH_zinc_N"/>
    <property type="match status" value="1"/>
</dbReference>
<sequence>MKAARYYGPGDVRVEQIPEPVTKDGQVKVKIVWNGICGSDLHAYLAPVPKFPTTTEPNDLTGETLPITLGHEFSGTIVEIGNGVDEAQWKIGQNVVVEPLFSCHKDGSCIFCAAKSYNLCPSANFIGIGGWGGGLFEYVAVDTRYVHHLPAGISLEVGAMIEPLAVAYYAVKKSGFKEGQSALIVGAGPIGLFILKVLRSIDPLSTVLVSEPASLRRELALKHGATIAIDPLTPSESGSPSPATVPTAALKATNGIGVDVAFDAAGLQASVDAALMSLRPKGTFVNVAIWEFDPKVSMNLILIRELNVTGTLAYTGIHPELIAAIAAGKITGIEELITKKISIDDVVEKGILSLLNEKETQVKILVHP</sequence>
<evidence type="ECO:0000256" key="3">
    <source>
        <dbReference type="ARBA" id="ARBA00022723"/>
    </source>
</evidence>
<dbReference type="InterPro" id="IPR013154">
    <property type="entry name" value="ADH-like_N"/>
</dbReference>
<evidence type="ECO:0000259" key="7">
    <source>
        <dbReference type="SMART" id="SM00829"/>
    </source>
</evidence>
<dbReference type="SUPFAM" id="SSF51735">
    <property type="entry name" value="NAD(P)-binding Rossmann-fold domains"/>
    <property type="match status" value="1"/>
</dbReference>
<comment type="cofactor">
    <cofactor evidence="1 6">
        <name>Zn(2+)</name>
        <dbReference type="ChEBI" id="CHEBI:29105"/>
    </cofactor>
</comment>
<dbReference type="InterPro" id="IPR011032">
    <property type="entry name" value="GroES-like_sf"/>
</dbReference>
<accession>A0A9P5Z019</accession>
<keyword evidence="9" id="KW-1185">Reference proteome</keyword>
<keyword evidence="4 6" id="KW-0862">Zinc</keyword>
<dbReference type="EMBL" id="MU155254">
    <property type="protein sequence ID" value="KAF9477659.1"/>
    <property type="molecule type" value="Genomic_DNA"/>
</dbReference>
<reference evidence="8" key="1">
    <citation type="submission" date="2020-11" db="EMBL/GenBank/DDBJ databases">
        <authorList>
            <consortium name="DOE Joint Genome Institute"/>
            <person name="Ahrendt S."/>
            <person name="Riley R."/>
            <person name="Andreopoulos W."/>
            <person name="Labutti K."/>
            <person name="Pangilinan J."/>
            <person name="Ruiz-Duenas F.J."/>
            <person name="Barrasa J.M."/>
            <person name="Sanchez-Garcia M."/>
            <person name="Camarero S."/>
            <person name="Miyauchi S."/>
            <person name="Serrano A."/>
            <person name="Linde D."/>
            <person name="Babiker R."/>
            <person name="Drula E."/>
            <person name="Ayuso-Fernandez I."/>
            <person name="Pacheco R."/>
            <person name="Padilla G."/>
            <person name="Ferreira P."/>
            <person name="Barriuso J."/>
            <person name="Kellner H."/>
            <person name="Castanera R."/>
            <person name="Alfaro M."/>
            <person name="Ramirez L."/>
            <person name="Pisabarro A.G."/>
            <person name="Kuo A."/>
            <person name="Tritt A."/>
            <person name="Lipzen A."/>
            <person name="He G."/>
            <person name="Yan M."/>
            <person name="Ng V."/>
            <person name="Cullen D."/>
            <person name="Martin F."/>
            <person name="Rosso M.-N."/>
            <person name="Henrissat B."/>
            <person name="Hibbett D."/>
            <person name="Martinez A.T."/>
            <person name="Grigoriev I.V."/>
        </authorList>
    </citation>
    <scope>NUCLEOTIDE SEQUENCE</scope>
    <source>
        <strain evidence="8">CIRM-BRFM 674</strain>
    </source>
</reference>
<dbReference type="GO" id="GO:0005737">
    <property type="term" value="C:cytoplasm"/>
    <property type="evidence" value="ECO:0007669"/>
    <property type="project" value="TreeGrafter"/>
</dbReference>
<dbReference type="Gene3D" id="3.90.180.10">
    <property type="entry name" value="Medium-chain alcohol dehydrogenases, catalytic domain"/>
    <property type="match status" value="1"/>
</dbReference>
<evidence type="ECO:0000313" key="8">
    <source>
        <dbReference type="EMBL" id="KAF9477659.1"/>
    </source>
</evidence>
<dbReference type="InterPro" id="IPR013149">
    <property type="entry name" value="ADH-like_C"/>
</dbReference>
<dbReference type="OrthoDB" id="3941538at2759"/>
<feature type="domain" description="Enoyl reductase (ER)" evidence="7">
    <location>
        <begin position="8"/>
        <end position="366"/>
    </location>
</feature>
<dbReference type="PROSITE" id="PS00059">
    <property type="entry name" value="ADH_ZINC"/>
    <property type="match status" value="1"/>
</dbReference>
<dbReference type="InterPro" id="IPR020843">
    <property type="entry name" value="ER"/>
</dbReference>
<dbReference type="SMART" id="SM00829">
    <property type="entry name" value="PKS_ER"/>
    <property type="match status" value="1"/>
</dbReference>
<dbReference type="Proteomes" id="UP000807469">
    <property type="component" value="Unassembled WGS sequence"/>
</dbReference>
<dbReference type="InterPro" id="IPR002328">
    <property type="entry name" value="ADH_Zn_CS"/>
</dbReference>
<dbReference type="GO" id="GO:0000721">
    <property type="term" value="F:(R,R)-butanediol dehydrogenase activity"/>
    <property type="evidence" value="ECO:0007669"/>
    <property type="project" value="TreeGrafter"/>
</dbReference>